<evidence type="ECO:0000259" key="3">
    <source>
        <dbReference type="PROSITE" id="PS51406"/>
    </source>
</evidence>
<dbReference type="InterPro" id="IPR014716">
    <property type="entry name" value="Fibrinogen_a/b/g_C_1"/>
</dbReference>
<dbReference type="AGR" id="Xenbase:XB-GENE-29077735"/>
<evidence type="ECO:0000313" key="6">
    <source>
        <dbReference type="Xenbase" id="XB-GENE-29077735"/>
    </source>
</evidence>
<accession>A0A8J1JPN1</accession>
<dbReference type="PANTHER" id="PTHR19143">
    <property type="entry name" value="FIBRINOGEN/TENASCIN/ANGIOPOEITIN"/>
    <property type="match status" value="1"/>
</dbReference>
<dbReference type="PROSITE" id="PS51406">
    <property type="entry name" value="FIBRINOGEN_C_2"/>
    <property type="match status" value="1"/>
</dbReference>
<organism evidence="4 5">
    <name type="scientific">Xenopus tropicalis</name>
    <name type="common">Western clawed frog</name>
    <name type="synonym">Silurana tropicalis</name>
    <dbReference type="NCBI Taxonomy" id="8364"/>
    <lineage>
        <taxon>Eukaryota</taxon>
        <taxon>Metazoa</taxon>
        <taxon>Chordata</taxon>
        <taxon>Craniata</taxon>
        <taxon>Vertebrata</taxon>
        <taxon>Euteleostomi</taxon>
        <taxon>Amphibia</taxon>
        <taxon>Batrachia</taxon>
        <taxon>Anura</taxon>
        <taxon>Pipoidea</taxon>
        <taxon>Pipidae</taxon>
        <taxon>Xenopodinae</taxon>
        <taxon>Xenopus</taxon>
        <taxon>Silurana</taxon>
    </lineage>
</organism>
<feature type="region of interest" description="Disordered" evidence="2">
    <location>
        <begin position="53"/>
        <end position="92"/>
    </location>
</feature>
<dbReference type="InterPro" id="IPR008160">
    <property type="entry name" value="Collagen"/>
</dbReference>
<keyword evidence="4" id="KW-1185">Reference proteome</keyword>
<dbReference type="PROSITE" id="PS00514">
    <property type="entry name" value="FIBRINOGEN_C_1"/>
    <property type="match status" value="1"/>
</dbReference>
<reference evidence="5" key="1">
    <citation type="submission" date="2025-08" db="UniProtKB">
        <authorList>
            <consortium name="RefSeq"/>
        </authorList>
    </citation>
    <scope>IDENTIFICATION</scope>
    <source>
        <strain evidence="5">Nigerian</strain>
        <tissue evidence="5">Liver and blood</tissue>
    </source>
</reference>
<dbReference type="Xenbase" id="XB-GENE-29077735">
    <property type="gene designation" value="LOC100485312"/>
</dbReference>
<dbReference type="Pfam" id="PF01391">
    <property type="entry name" value="Collagen"/>
    <property type="match status" value="1"/>
</dbReference>
<dbReference type="InterPro" id="IPR036056">
    <property type="entry name" value="Fibrinogen-like_C"/>
</dbReference>
<feature type="domain" description="Fibrinogen C-terminal" evidence="3">
    <location>
        <begin position="93"/>
        <end position="308"/>
    </location>
</feature>
<dbReference type="SUPFAM" id="SSF56496">
    <property type="entry name" value="Fibrinogen C-terminal domain-like"/>
    <property type="match status" value="1"/>
</dbReference>
<keyword evidence="1" id="KW-1015">Disulfide bond</keyword>
<dbReference type="InterPro" id="IPR020837">
    <property type="entry name" value="Fibrinogen_CS"/>
</dbReference>
<evidence type="ECO:0000256" key="2">
    <source>
        <dbReference type="SAM" id="MobiDB-lite"/>
    </source>
</evidence>
<proteinExistence type="predicted"/>
<protein>
    <submittedName>
        <fullName evidence="5">Ficolin-2</fullName>
    </submittedName>
</protein>
<dbReference type="KEGG" id="xtr:100485312"/>
<evidence type="ECO:0000313" key="4">
    <source>
        <dbReference type="Proteomes" id="UP000008143"/>
    </source>
</evidence>
<dbReference type="CDD" id="cd00087">
    <property type="entry name" value="FReD"/>
    <property type="match status" value="1"/>
</dbReference>
<sequence>MSVRKENVSVMETLLGSIATDSLSFQERPFAAPDPTPNDYYRIRPCTELLKGDPGIPGPQGLKGDPGINGTNGEKGDPGEMGAQGPKGEKGTSNLSYVARNCKELLDQGVVMSGWYTIYPDGMVPLQVLCDMDTDGGGWIVFQRRYDGSVDFYLGWDSYKRGFGSRLTEFWLGNDNLSNFTSSGTWEMRVDMRYYDNIQHYAKYSSFRVLPESDSYTLIIGPYVAGDAGDSMSYSNYSKFTTKDWDNDDMPGDNCADYGHGAWWYKYCYLANLNGLYQEQGYNTECNCWLTLGSYYSLKFSEMKMRPA</sequence>
<dbReference type="Pfam" id="PF00147">
    <property type="entry name" value="Fibrinogen_C"/>
    <property type="match status" value="1"/>
</dbReference>
<dbReference type="GO" id="GO:0097367">
    <property type="term" value="F:carbohydrate derivative binding"/>
    <property type="evidence" value="ECO:0000318"/>
    <property type="project" value="GO_Central"/>
</dbReference>
<dbReference type="Gene3D" id="3.90.215.10">
    <property type="entry name" value="Gamma Fibrinogen, chain A, domain 1"/>
    <property type="match status" value="1"/>
</dbReference>
<dbReference type="AlphaFoldDB" id="A0A8J1JPN1"/>
<dbReference type="GO" id="GO:0005102">
    <property type="term" value="F:signaling receptor binding"/>
    <property type="evidence" value="ECO:0000318"/>
    <property type="project" value="GO_Central"/>
</dbReference>
<dbReference type="GO" id="GO:0005615">
    <property type="term" value="C:extracellular space"/>
    <property type="evidence" value="ECO:0000318"/>
    <property type="project" value="GO_Central"/>
</dbReference>
<dbReference type="RefSeq" id="XP_031759838.1">
    <property type="nucleotide sequence ID" value="XM_031903978.1"/>
</dbReference>
<evidence type="ECO:0000256" key="1">
    <source>
        <dbReference type="ARBA" id="ARBA00023157"/>
    </source>
</evidence>
<dbReference type="GO" id="GO:0001867">
    <property type="term" value="P:complement activation, lectin pathway"/>
    <property type="evidence" value="ECO:0000318"/>
    <property type="project" value="GO_Central"/>
</dbReference>
<dbReference type="OMA" id="RIRPCTE"/>
<dbReference type="OrthoDB" id="7735550at2759"/>
<dbReference type="NCBIfam" id="NF040941">
    <property type="entry name" value="GGGWT_bact"/>
    <property type="match status" value="1"/>
</dbReference>
<dbReference type="Proteomes" id="UP000008143">
    <property type="component" value="Chromosome 6"/>
</dbReference>
<dbReference type="GO" id="GO:0003823">
    <property type="term" value="F:antigen binding"/>
    <property type="evidence" value="ECO:0000318"/>
    <property type="project" value="GO_Central"/>
</dbReference>
<evidence type="ECO:0000313" key="5">
    <source>
        <dbReference type="RefSeq" id="XP_031759838.1"/>
    </source>
</evidence>
<dbReference type="PANTHER" id="PTHR19143:SF456">
    <property type="entry name" value="RYNCOLIN-1"/>
    <property type="match status" value="1"/>
</dbReference>
<gene>
    <name evidence="5 6" type="primary">LOC100485312</name>
</gene>
<name>A0A8J1JPN1_XENTR</name>
<dbReference type="InterPro" id="IPR050373">
    <property type="entry name" value="Fibrinogen_C-term_domain"/>
</dbReference>
<dbReference type="SMART" id="SM00186">
    <property type="entry name" value="FBG"/>
    <property type="match status" value="1"/>
</dbReference>
<dbReference type="InterPro" id="IPR002181">
    <property type="entry name" value="Fibrinogen_a/b/g_C_dom"/>
</dbReference>
<dbReference type="GeneID" id="100485312"/>